<evidence type="ECO:0008006" key="3">
    <source>
        <dbReference type="Google" id="ProtNLM"/>
    </source>
</evidence>
<organism evidence="1 2">
    <name type="scientific">Aspergillus puulaauensis</name>
    <dbReference type="NCBI Taxonomy" id="1220207"/>
    <lineage>
        <taxon>Eukaryota</taxon>
        <taxon>Fungi</taxon>
        <taxon>Dikarya</taxon>
        <taxon>Ascomycota</taxon>
        <taxon>Pezizomycotina</taxon>
        <taxon>Eurotiomycetes</taxon>
        <taxon>Eurotiomycetidae</taxon>
        <taxon>Eurotiales</taxon>
        <taxon>Aspergillaceae</taxon>
        <taxon>Aspergillus</taxon>
    </lineage>
</organism>
<sequence length="264" mass="29526">MKGKEHKEKLMSDGDNDRKVEIISDGDWEVECKDAVFQVSEDAITAAGAQVLVERAAPPDDTSFTFYHDATSTRIFLNIIHHKSHSVPLDLGPRELHGVGLIASQAGCVSILGGYGRAWLYRAMQKRTSLNEIAGFLLCADLFELDDMYSDISQSLVCRNAEEFKKSETESDNLNYWLAESFLNELESNRKKLALRTEIALMALLGKLNKCGHGAAQKFARTYFMTLVRSSLNSRRPLTIRQESVLRRATVTYAIAGHLNNLPI</sequence>
<proteinExistence type="predicted"/>
<dbReference type="AlphaFoldDB" id="A0A7R7X9E6"/>
<gene>
    <name evidence="1" type="ORF">APUU_10115S</name>
</gene>
<dbReference type="OrthoDB" id="5275938at2759"/>
<name>A0A7R7X9E6_9EURO</name>
<protein>
    <recommendedName>
        <fullName evidence="3">BTB domain-containing protein</fullName>
    </recommendedName>
</protein>
<keyword evidence="2" id="KW-1185">Reference proteome</keyword>
<dbReference type="KEGG" id="apuu:APUU_10115S"/>
<dbReference type="RefSeq" id="XP_041549481.1">
    <property type="nucleotide sequence ID" value="XM_041695101.1"/>
</dbReference>
<reference evidence="1" key="1">
    <citation type="submission" date="2021-01" db="EMBL/GenBank/DDBJ databases">
        <authorList>
            <consortium name="Aspergillus puulaauensis MK2 genome sequencing consortium"/>
            <person name="Kazuki M."/>
            <person name="Futagami T."/>
        </authorList>
    </citation>
    <scope>NUCLEOTIDE SEQUENCE</scope>
    <source>
        <strain evidence="1">MK2</strain>
    </source>
</reference>
<evidence type="ECO:0000313" key="2">
    <source>
        <dbReference type="Proteomes" id="UP000654913"/>
    </source>
</evidence>
<dbReference type="EMBL" id="AP024443">
    <property type="protein sequence ID" value="BCS17287.1"/>
    <property type="molecule type" value="Genomic_DNA"/>
</dbReference>
<evidence type="ECO:0000313" key="1">
    <source>
        <dbReference type="EMBL" id="BCS17287.1"/>
    </source>
</evidence>
<accession>A0A7R7X9E6</accession>
<reference evidence="1" key="2">
    <citation type="submission" date="2021-02" db="EMBL/GenBank/DDBJ databases">
        <title>Aspergillus puulaauensis MK2 genome sequence.</title>
        <authorList>
            <person name="Futagami T."/>
            <person name="Mori K."/>
            <person name="Kadooka C."/>
            <person name="Tanaka T."/>
        </authorList>
    </citation>
    <scope>NUCLEOTIDE SEQUENCE</scope>
    <source>
        <strain evidence="1">MK2</strain>
    </source>
</reference>
<dbReference type="GeneID" id="64967292"/>
<dbReference type="Proteomes" id="UP000654913">
    <property type="component" value="Chromosome 1"/>
</dbReference>